<evidence type="ECO:0000313" key="7">
    <source>
        <dbReference type="EMBL" id="TQM46005.1"/>
    </source>
</evidence>
<evidence type="ECO:0000256" key="4">
    <source>
        <dbReference type="ARBA" id="ARBA00022729"/>
    </source>
</evidence>
<reference evidence="7 8" key="1">
    <citation type="submission" date="2019-06" db="EMBL/GenBank/DDBJ databases">
        <title>Sequencing the genomes of 1000 actinobacteria strains.</title>
        <authorList>
            <person name="Klenk H.-P."/>
        </authorList>
    </citation>
    <scope>NUCLEOTIDE SEQUENCE [LARGE SCALE GENOMIC DNA]</scope>
    <source>
        <strain evidence="7 8">DSM 45511</strain>
    </source>
</reference>
<dbReference type="AlphaFoldDB" id="A0A543GIY9"/>
<dbReference type="InterPro" id="IPR030678">
    <property type="entry name" value="Peptide/Ni-bd"/>
</dbReference>
<gene>
    <name evidence="7" type="ORF">FB388_3409</name>
</gene>
<evidence type="ECO:0000256" key="3">
    <source>
        <dbReference type="ARBA" id="ARBA00022448"/>
    </source>
</evidence>
<dbReference type="SUPFAM" id="SSF53850">
    <property type="entry name" value="Periplasmic binding protein-like II"/>
    <property type="match status" value="1"/>
</dbReference>
<comment type="similarity">
    <text evidence="2">Belongs to the bacterial solute-binding protein 5 family.</text>
</comment>
<sequence length="510" mass="55409">MSMRRLLPAAALAAVVVLSGALSACTTMSGGGGGAGEEQVLRYSPALFPVSLDAHQYPAEEPTQTAVQQVMETLVAMEDGQPVGVLAESFEPVGDNTWVFHLRAGVTFSDGTPLTARDVKASLERGQALKWSLAPLFTAVQQVEATDDRTVTFRTSEPLGTLPSSLSLVFIGPADRVNDPAYWERPIGTGPFLFESFTPDDRVVLRRNDTYWGEKATLDRVEIVSIPETAARITALRTGEVDVLQSIPPDQASEVDGRPDIAYGSGPSFQYYFTWFNSSRPPFDDVRVRQAMWHALDLNAIVGDLFGDSASVAEAPITQDVFGAPALQPYAYDPARAKALLAEAGHPDGLRVSMQWPREGGPNIRALAQAMVSAWAAIGVTVEPLEKERPQWLQDLNAKNFDLNLQTNTTGTGDADFTLARLYVCSANRTGYCNPELDRLLLDARASLDQGERERLYARAAQIIWDDAVGIFPADLRSNYAVRSRVKGFALPVNGRPQFRTVSIDTATGS</sequence>
<dbReference type="GO" id="GO:0030313">
    <property type="term" value="C:cell envelope"/>
    <property type="evidence" value="ECO:0007669"/>
    <property type="project" value="UniProtKB-SubCell"/>
</dbReference>
<dbReference type="Gene3D" id="3.10.105.10">
    <property type="entry name" value="Dipeptide-binding Protein, Domain 3"/>
    <property type="match status" value="1"/>
</dbReference>
<keyword evidence="8" id="KW-1185">Reference proteome</keyword>
<dbReference type="GO" id="GO:1904680">
    <property type="term" value="F:peptide transmembrane transporter activity"/>
    <property type="evidence" value="ECO:0007669"/>
    <property type="project" value="TreeGrafter"/>
</dbReference>
<evidence type="ECO:0000256" key="5">
    <source>
        <dbReference type="SAM" id="SignalP"/>
    </source>
</evidence>
<dbReference type="CDD" id="cd00995">
    <property type="entry name" value="PBP2_NikA_DppA_OppA_like"/>
    <property type="match status" value="1"/>
</dbReference>
<dbReference type="Gene3D" id="3.40.190.10">
    <property type="entry name" value="Periplasmic binding protein-like II"/>
    <property type="match status" value="1"/>
</dbReference>
<comment type="subcellular location">
    <subcellularLocation>
        <location evidence="1">Cell envelope</location>
    </subcellularLocation>
</comment>
<evidence type="ECO:0000256" key="1">
    <source>
        <dbReference type="ARBA" id="ARBA00004196"/>
    </source>
</evidence>
<accession>A0A543GIY9</accession>
<dbReference type="InterPro" id="IPR000914">
    <property type="entry name" value="SBP_5_dom"/>
</dbReference>
<evidence type="ECO:0000259" key="6">
    <source>
        <dbReference type="Pfam" id="PF00496"/>
    </source>
</evidence>
<keyword evidence="3" id="KW-0813">Transport</keyword>
<name>A0A543GIY9_9PSEU</name>
<dbReference type="Pfam" id="PF00496">
    <property type="entry name" value="SBP_bac_5"/>
    <property type="match status" value="1"/>
</dbReference>
<dbReference type="GO" id="GO:0042597">
    <property type="term" value="C:periplasmic space"/>
    <property type="evidence" value="ECO:0007669"/>
    <property type="project" value="UniProtKB-ARBA"/>
</dbReference>
<dbReference type="Gene3D" id="3.90.76.10">
    <property type="entry name" value="Dipeptide-binding Protein, Domain 1"/>
    <property type="match status" value="1"/>
</dbReference>
<dbReference type="PIRSF" id="PIRSF002741">
    <property type="entry name" value="MppA"/>
    <property type="match status" value="1"/>
</dbReference>
<dbReference type="InterPro" id="IPR039424">
    <property type="entry name" value="SBP_5"/>
</dbReference>
<dbReference type="Proteomes" id="UP000319818">
    <property type="component" value="Unassembled WGS sequence"/>
</dbReference>
<dbReference type="GO" id="GO:0043190">
    <property type="term" value="C:ATP-binding cassette (ABC) transporter complex"/>
    <property type="evidence" value="ECO:0007669"/>
    <property type="project" value="InterPro"/>
</dbReference>
<dbReference type="PANTHER" id="PTHR30290:SF10">
    <property type="entry name" value="PERIPLASMIC OLIGOPEPTIDE-BINDING PROTEIN-RELATED"/>
    <property type="match status" value="1"/>
</dbReference>
<keyword evidence="4 5" id="KW-0732">Signal</keyword>
<feature type="signal peptide" evidence="5">
    <location>
        <begin position="1"/>
        <end position="24"/>
    </location>
</feature>
<dbReference type="PANTHER" id="PTHR30290">
    <property type="entry name" value="PERIPLASMIC BINDING COMPONENT OF ABC TRANSPORTER"/>
    <property type="match status" value="1"/>
</dbReference>
<feature type="domain" description="Solute-binding protein family 5" evidence="6">
    <location>
        <begin position="82"/>
        <end position="427"/>
    </location>
</feature>
<feature type="chain" id="PRO_5039433361" evidence="5">
    <location>
        <begin position="25"/>
        <end position="510"/>
    </location>
</feature>
<dbReference type="PROSITE" id="PS51257">
    <property type="entry name" value="PROKAR_LIPOPROTEIN"/>
    <property type="match status" value="1"/>
</dbReference>
<dbReference type="EMBL" id="VFPH01000001">
    <property type="protein sequence ID" value="TQM46005.1"/>
    <property type="molecule type" value="Genomic_DNA"/>
</dbReference>
<comment type="caution">
    <text evidence="7">The sequence shown here is derived from an EMBL/GenBank/DDBJ whole genome shotgun (WGS) entry which is preliminary data.</text>
</comment>
<evidence type="ECO:0000313" key="8">
    <source>
        <dbReference type="Proteomes" id="UP000319818"/>
    </source>
</evidence>
<organism evidence="7 8">
    <name type="scientific">Pseudonocardia cypriaca</name>
    <dbReference type="NCBI Taxonomy" id="882449"/>
    <lineage>
        <taxon>Bacteria</taxon>
        <taxon>Bacillati</taxon>
        <taxon>Actinomycetota</taxon>
        <taxon>Actinomycetes</taxon>
        <taxon>Pseudonocardiales</taxon>
        <taxon>Pseudonocardiaceae</taxon>
        <taxon>Pseudonocardia</taxon>
    </lineage>
</organism>
<proteinExistence type="inferred from homology"/>
<dbReference type="GO" id="GO:0015833">
    <property type="term" value="P:peptide transport"/>
    <property type="evidence" value="ECO:0007669"/>
    <property type="project" value="TreeGrafter"/>
</dbReference>
<evidence type="ECO:0000256" key="2">
    <source>
        <dbReference type="ARBA" id="ARBA00005695"/>
    </source>
</evidence>
<protein>
    <submittedName>
        <fullName evidence="7">Peptide/nickel transport system substrate-binding protein</fullName>
    </submittedName>
</protein>